<dbReference type="PANTHER" id="PTHR31994:SF3">
    <property type="entry name" value="LEUCINE-RICH REPEAT-CONTAINING PROTEIN 42"/>
    <property type="match status" value="1"/>
</dbReference>
<keyword evidence="3" id="KW-0433">Leucine-rich repeat</keyword>
<evidence type="ECO:0000256" key="3">
    <source>
        <dbReference type="ARBA" id="ARBA00022614"/>
    </source>
</evidence>
<dbReference type="InterPro" id="IPR032675">
    <property type="entry name" value="LRR_dom_sf"/>
</dbReference>
<evidence type="ECO:0000256" key="4">
    <source>
        <dbReference type="ARBA" id="ARBA00022737"/>
    </source>
</evidence>
<dbReference type="PANTHER" id="PTHR31994">
    <property type="entry name" value="LEUCINE-RICH REPEAT-CONTAINING PROTEIN 42"/>
    <property type="match status" value="1"/>
</dbReference>
<organism evidence="5 6">
    <name type="scientific">Pleurodeles waltl</name>
    <name type="common">Iberian ribbed newt</name>
    <dbReference type="NCBI Taxonomy" id="8319"/>
    <lineage>
        <taxon>Eukaryota</taxon>
        <taxon>Metazoa</taxon>
        <taxon>Chordata</taxon>
        <taxon>Craniata</taxon>
        <taxon>Vertebrata</taxon>
        <taxon>Euteleostomi</taxon>
        <taxon>Amphibia</taxon>
        <taxon>Batrachia</taxon>
        <taxon>Caudata</taxon>
        <taxon>Salamandroidea</taxon>
        <taxon>Salamandridae</taxon>
        <taxon>Pleurodelinae</taxon>
        <taxon>Pleurodeles</taxon>
    </lineage>
</organism>
<gene>
    <name evidence="5" type="ORF">NDU88_002175</name>
</gene>
<dbReference type="AlphaFoldDB" id="A0AAV7T2S0"/>
<sequence length="474" mass="53720">MLPGYRNKSHLVTRQPRRLRCAALKPQLSASKWKGALTAQRSKSMSCDVRYQVPPLELGPIYVREKGRLHLVNDISDKSRSAVQKPKSGLRLFSKGFSVELCLKKEDDHARQRSDHFIFTYTKEGSLRYTAKSLFNLVMGFISDNVHHVDSLLDFPEQIAEPLFSAAEGRQKFIEPVTGLGALRKFTEAYGNKVLSSLCLRNRHLVVSERLEEIQSFRELTCLDLSFCKLGDGHELLEHLTTEAMSRLIQLYLKDNGLSDAGIRKLTAPVRVLKRGLQELAVLDLSCNPDLTDKGAAFILCFRKLNCLDISNTGVKDRKSAIERFADKLGLVIAEDPLKEFDHAKCKTQGWAEQVVRQWDQAISEAVKPRNTLKFRTAAQNFYGKPKLHNSEGPPEQLLLDIGMCGRLQFHRKVNKPNHSIDTAKEPAVIQDATKNNNKKRTLDTDSKDDCTSILTKRKCAHFTLEDWDLINTY</sequence>
<accession>A0AAV7T2S0</accession>
<dbReference type="InterPro" id="IPR001611">
    <property type="entry name" value="Leu-rich_rpt"/>
</dbReference>
<dbReference type="Gene3D" id="3.80.10.10">
    <property type="entry name" value="Ribonuclease Inhibitor"/>
    <property type="match status" value="1"/>
</dbReference>
<comment type="similarity">
    <text evidence="1">Belongs to the LRRC42 family.</text>
</comment>
<dbReference type="EMBL" id="JANPWB010000007">
    <property type="protein sequence ID" value="KAJ1170297.1"/>
    <property type="molecule type" value="Genomic_DNA"/>
</dbReference>
<reference evidence="5" key="1">
    <citation type="journal article" date="2022" name="bioRxiv">
        <title>Sequencing and chromosome-scale assembly of the giantPleurodeles waltlgenome.</title>
        <authorList>
            <person name="Brown T."/>
            <person name="Elewa A."/>
            <person name="Iarovenko S."/>
            <person name="Subramanian E."/>
            <person name="Araus A.J."/>
            <person name="Petzold A."/>
            <person name="Susuki M."/>
            <person name="Suzuki K.-i.T."/>
            <person name="Hayashi T."/>
            <person name="Toyoda A."/>
            <person name="Oliveira C."/>
            <person name="Osipova E."/>
            <person name="Leigh N.D."/>
            <person name="Simon A."/>
            <person name="Yun M.H."/>
        </authorList>
    </citation>
    <scope>NUCLEOTIDE SEQUENCE</scope>
    <source>
        <strain evidence="5">20211129_DDA</strain>
        <tissue evidence="5">Liver</tissue>
    </source>
</reference>
<keyword evidence="4" id="KW-0677">Repeat</keyword>
<evidence type="ECO:0000313" key="5">
    <source>
        <dbReference type="EMBL" id="KAJ1170297.1"/>
    </source>
</evidence>
<dbReference type="Pfam" id="PF13516">
    <property type="entry name" value="LRR_6"/>
    <property type="match status" value="2"/>
</dbReference>
<dbReference type="InterPro" id="IPR039631">
    <property type="entry name" value="LRRC42"/>
</dbReference>
<evidence type="ECO:0000256" key="2">
    <source>
        <dbReference type="ARBA" id="ARBA00014198"/>
    </source>
</evidence>
<keyword evidence="6" id="KW-1185">Reference proteome</keyword>
<evidence type="ECO:0000256" key="1">
    <source>
        <dbReference type="ARBA" id="ARBA00009297"/>
    </source>
</evidence>
<dbReference type="SUPFAM" id="SSF52047">
    <property type="entry name" value="RNI-like"/>
    <property type="match status" value="1"/>
</dbReference>
<proteinExistence type="inferred from homology"/>
<evidence type="ECO:0000313" key="6">
    <source>
        <dbReference type="Proteomes" id="UP001066276"/>
    </source>
</evidence>
<protein>
    <recommendedName>
        <fullName evidence="2">Leucine-rich repeat-containing protein 42</fullName>
    </recommendedName>
</protein>
<comment type="caution">
    <text evidence="5">The sequence shown here is derived from an EMBL/GenBank/DDBJ whole genome shotgun (WGS) entry which is preliminary data.</text>
</comment>
<dbReference type="Proteomes" id="UP001066276">
    <property type="component" value="Chromosome 4_1"/>
</dbReference>
<name>A0AAV7T2S0_PLEWA</name>